<accession>K2RFF1</accession>
<evidence type="ECO:0000313" key="17">
    <source>
        <dbReference type="Proteomes" id="UP000007129"/>
    </source>
</evidence>
<comment type="similarity">
    <text evidence="2">Belongs to the DNA repair enzymes AP/ExoA family.</text>
</comment>
<feature type="compositionally biased region" description="Low complexity" evidence="14">
    <location>
        <begin position="508"/>
        <end position="533"/>
    </location>
</feature>
<dbReference type="Pfam" id="PF12417">
    <property type="entry name" value="DUF3669"/>
    <property type="match status" value="1"/>
</dbReference>
<evidence type="ECO:0000256" key="9">
    <source>
        <dbReference type="ARBA" id="ARBA00023242"/>
    </source>
</evidence>
<keyword evidence="11" id="KW-0464">Manganese</keyword>
<feature type="binding site" evidence="11">
    <location>
        <position position="200"/>
    </location>
    <ligand>
        <name>Mg(2+)</name>
        <dbReference type="ChEBI" id="CHEBI:18420"/>
        <label>1</label>
    </ligand>
</feature>
<dbReference type="InterPro" id="IPR004808">
    <property type="entry name" value="AP_endonuc_1"/>
</dbReference>
<keyword evidence="7" id="KW-0862">Zinc</keyword>
<evidence type="ECO:0000256" key="13">
    <source>
        <dbReference type="PROSITE-ProRule" id="PRU01343"/>
    </source>
</evidence>
<dbReference type="InterPro" id="IPR010666">
    <property type="entry name" value="Znf_GRF"/>
</dbReference>
<feature type="site" description="Interaction with DNA substrate" evidence="12">
    <location>
        <position position="316"/>
    </location>
</feature>
<evidence type="ECO:0000256" key="14">
    <source>
        <dbReference type="SAM" id="MobiDB-lite"/>
    </source>
</evidence>
<feature type="compositionally biased region" description="Polar residues" evidence="14">
    <location>
        <begin position="426"/>
        <end position="451"/>
    </location>
</feature>
<reference evidence="16 17" key="1">
    <citation type="journal article" date="2012" name="BMC Genomics">
        <title>Tools to kill: Genome of one of the most destructive plant pathogenic fungi Macrophomina phaseolina.</title>
        <authorList>
            <person name="Islam M.S."/>
            <person name="Haque M.S."/>
            <person name="Islam M.M."/>
            <person name="Emdad E.M."/>
            <person name="Halim A."/>
            <person name="Hossen Q.M.M."/>
            <person name="Hossain M.Z."/>
            <person name="Ahmed B."/>
            <person name="Rahim S."/>
            <person name="Rahman M.S."/>
            <person name="Alam M.M."/>
            <person name="Hou S."/>
            <person name="Wan X."/>
            <person name="Saito J.A."/>
            <person name="Alam M."/>
        </authorList>
    </citation>
    <scope>NUCLEOTIDE SEQUENCE [LARGE SCALE GENOMIC DNA]</scope>
    <source>
        <strain evidence="16 17">MS6</strain>
    </source>
</reference>
<keyword evidence="9" id="KW-0539">Nucleus</keyword>
<dbReference type="PROSITE" id="PS51999">
    <property type="entry name" value="ZF_GRF"/>
    <property type="match status" value="1"/>
</dbReference>
<dbReference type="PROSITE" id="PS51435">
    <property type="entry name" value="AP_NUCLEASE_F1_4"/>
    <property type="match status" value="1"/>
</dbReference>
<name>K2RFF1_MACPH</name>
<feature type="active site" description="Proton acceptor" evidence="10">
    <location>
        <position position="316"/>
    </location>
</feature>
<feature type="binding site" evidence="11">
    <location>
        <position position="316"/>
    </location>
    <ligand>
        <name>Mg(2+)</name>
        <dbReference type="ChEBI" id="CHEBI:18420"/>
        <label>1</label>
    </ligand>
</feature>
<feature type="compositionally biased region" description="Polar residues" evidence="14">
    <location>
        <begin position="481"/>
        <end position="492"/>
    </location>
</feature>
<feature type="binding site" evidence="11">
    <location>
        <position position="45"/>
    </location>
    <ligand>
        <name>Mg(2+)</name>
        <dbReference type="ChEBI" id="CHEBI:18420"/>
        <label>1</label>
    </ligand>
</feature>
<evidence type="ECO:0000256" key="3">
    <source>
        <dbReference type="ARBA" id="ARBA00013541"/>
    </source>
</evidence>
<evidence type="ECO:0000259" key="15">
    <source>
        <dbReference type="PROSITE" id="PS51999"/>
    </source>
</evidence>
<dbReference type="InParanoid" id="K2RFF1"/>
<dbReference type="EMBL" id="AHHD01000467">
    <property type="protein sequence ID" value="EKG11567.1"/>
    <property type="molecule type" value="Genomic_DNA"/>
</dbReference>
<proteinExistence type="inferred from homology"/>
<dbReference type="GO" id="GO:0016787">
    <property type="term" value="F:hydrolase activity"/>
    <property type="evidence" value="ECO:0007669"/>
    <property type="project" value="UniProtKB-KW"/>
</dbReference>
<evidence type="ECO:0000256" key="5">
    <source>
        <dbReference type="ARBA" id="ARBA00022771"/>
    </source>
</evidence>
<dbReference type="Proteomes" id="UP000007129">
    <property type="component" value="Unassembled WGS sequence"/>
</dbReference>
<dbReference type="OrthoDB" id="391817at2759"/>
<keyword evidence="6" id="KW-0378">Hydrolase</keyword>
<dbReference type="eggNOG" id="KOG1294">
    <property type="taxonomic scope" value="Eukaryota"/>
</dbReference>
<evidence type="ECO:0000256" key="10">
    <source>
        <dbReference type="PIRSR" id="PIRSR604808-1"/>
    </source>
</evidence>
<dbReference type="FunFam" id="3.60.10.10:FF:000079">
    <property type="entry name" value="DNA-(apurinic or apyrimidinic site) lyase"/>
    <property type="match status" value="1"/>
</dbReference>
<comment type="caution">
    <text evidence="16">The sequence shown here is derived from an EMBL/GenBank/DDBJ whole genome shotgun (WGS) entry which is preliminary data.</text>
</comment>
<evidence type="ECO:0000256" key="8">
    <source>
        <dbReference type="ARBA" id="ARBA00022842"/>
    </source>
</evidence>
<dbReference type="PROSITE" id="PS00726">
    <property type="entry name" value="AP_NUCLEASE_F1_1"/>
    <property type="match status" value="1"/>
</dbReference>
<feature type="binding site" evidence="11">
    <location>
        <position position="198"/>
    </location>
    <ligand>
        <name>Mg(2+)</name>
        <dbReference type="ChEBI" id="CHEBI:18420"/>
        <label>1</label>
    </ligand>
</feature>
<feature type="active site" evidence="10">
    <location>
        <position position="159"/>
    </location>
</feature>
<feature type="domain" description="GRF-type" evidence="15">
    <location>
        <begin position="638"/>
        <end position="684"/>
    </location>
</feature>
<evidence type="ECO:0000256" key="7">
    <source>
        <dbReference type="ARBA" id="ARBA00022833"/>
    </source>
</evidence>
<evidence type="ECO:0000256" key="6">
    <source>
        <dbReference type="ARBA" id="ARBA00022801"/>
    </source>
</evidence>
<dbReference type="CDD" id="cd09088">
    <property type="entry name" value="Ape2-like_AP-endo"/>
    <property type="match status" value="1"/>
</dbReference>
<dbReference type="InterPro" id="IPR022137">
    <property type="entry name" value="Znf_prot_DUF3669"/>
</dbReference>
<organism evidence="16 17">
    <name type="scientific">Macrophomina phaseolina (strain MS6)</name>
    <name type="common">Charcoal rot fungus</name>
    <dbReference type="NCBI Taxonomy" id="1126212"/>
    <lineage>
        <taxon>Eukaryota</taxon>
        <taxon>Fungi</taxon>
        <taxon>Dikarya</taxon>
        <taxon>Ascomycota</taxon>
        <taxon>Pezizomycotina</taxon>
        <taxon>Dothideomycetes</taxon>
        <taxon>Dothideomycetes incertae sedis</taxon>
        <taxon>Botryosphaeriales</taxon>
        <taxon>Botryosphaeriaceae</taxon>
        <taxon>Macrophomina</taxon>
    </lineage>
</organism>
<sequence>MPPLRITTWNVNGIRNPFGYQPWRDKRTFEAMFDLLEADIVIMQELKIQRKDLRDDMVLVPGWDCFFSLPKHKKGYSGVAIYTRTSKCAPIRAEEGLLGVLCPPGSSTPYRDLSPNCHIGGYPTDDQIEQAGRVDPAALDAEGRCVAVEFPAFVLLGVYSPANSNGMRDDFRHAFFSCLDARIRNLTKEGKRVILCGDLNVSRSEIDTANAEDNMRKEGITHEEYISVGNRRIFNQMLEGGDVVPPRDSGREVPVLWDTCREFHPNRKGMFTHWEQKINARPGNFGSRIDFVLCSISMKEWVESADIQEGLMGSDHCPVYAILKERVVVDGEEVPLVDIMNPPGMFDNGKRLRDWTLKDSPSFSGRLLPEFDRRRSIKDMFSRRPTNSQPVAKGQEAKDIVSTASNTTTLSMAKEATQEKEDVIHPTSSEGFQQSQTSLSSQIDESVQPRSAASPEKKRPAADSSVAKSSKKKRQSSTAKTQPSTLKGQQSLKGFFRPAAPLPREDSASSAKNPNSPSGSPVQQAPQATAAQVSGNRSAQSETRPDLLQYAQSVQAMNGLGKDNTSVYASPLSSSLKDSSRSPNNPPNADDPIAVADITPADSTDLDTSTPASPPFIDPIVSKESWDKLFTKPSPPRCEDHNEPCITLTTKKPGVNCGRAFWICPRPLVRNENDHGTQITARSGMSTSSLGADISDNFRLLGLLDDESTDFAKLDQDIPPEHQLGRLLSIRSMFSTISSFAEQQAALEAEPGYRQIGAGACGVMYAQNGKTMVFKLARYDDHQLWNDYLNNTRVWEALARNPEVSDVIHVPQPRFYVPKSEQSWWGKHRDLIPGNHVNLPTAALCIERIFPLPADIRRRLIKAFCAPQIQPRAMESQGNKDCLVRIYLGSRTSRVNGAFFSLRNFKLHLDQMLRLEMPIFDFASHIAGALAAIHWAAGIDGRDIEFVLGSARITPLCQKFPKDSQGVLQIADSLIVNDPYFPRPPSEHAEAYEVKLWDIFALRYLQVSARILQQTPEYKSLPGEFIGAVIKQQEEKLKKQQEASIASVSGP</sequence>
<dbReference type="Pfam" id="PF03372">
    <property type="entry name" value="Exo_endo_phos"/>
    <property type="match status" value="1"/>
</dbReference>
<feature type="compositionally biased region" description="Polar residues" evidence="14">
    <location>
        <begin position="402"/>
        <end position="411"/>
    </location>
</feature>
<dbReference type="InterPro" id="IPR005135">
    <property type="entry name" value="Endo/exonuclease/phosphatase"/>
</dbReference>
<feature type="region of interest" description="Disordered" evidence="14">
    <location>
        <begin position="379"/>
        <end position="544"/>
    </location>
</feature>
<feature type="region of interest" description="Disordered" evidence="14">
    <location>
        <begin position="561"/>
        <end position="595"/>
    </location>
</feature>
<dbReference type="PANTHER" id="PTHR40780">
    <property type="entry name" value="DUF3669 DOMAIN-CONTAINING PROTEIN"/>
    <property type="match status" value="1"/>
</dbReference>
<dbReference type="GO" id="GO:0006281">
    <property type="term" value="P:DNA repair"/>
    <property type="evidence" value="ECO:0007669"/>
    <property type="project" value="InterPro"/>
</dbReference>
<dbReference type="InterPro" id="IPR020847">
    <property type="entry name" value="AP_endonuclease_F1_BS"/>
</dbReference>
<dbReference type="PANTHER" id="PTHR40780:SF2">
    <property type="entry name" value="DUF3669 DOMAIN-CONTAINING PROTEIN"/>
    <property type="match status" value="1"/>
</dbReference>
<keyword evidence="4 11" id="KW-0479">Metal-binding</keyword>
<gene>
    <name evidence="16" type="ORF">MPH_11060</name>
</gene>
<dbReference type="AlphaFoldDB" id="K2RFF1"/>
<feature type="active site" description="Proton donor/acceptor" evidence="10">
    <location>
        <position position="198"/>
    </location>
</feature>
<evidence type="ECO:0000256" key="4">
    <source>
        <dbReference type="ARBA" id="ARBA00022723"/>
    </source>
</evidence>
<dbReference type="STRING" id="1126212.K2RFF1"/>
<dbReference type="GO" id="GO:0003677">
    <property type="term" value="F:DNA binding"/>
    <property type="evidence" value="ECO:0007669"/>
    <property type="project" value="InterPro"/>
</dbReference>
<evidence type="ECO:0000256" key="2">
    <source>
        <dbReference type="ARBA" id="ARBA00007092"/>
    </source>
</evidence>
<dbReference type="SUPFAM" id="SSF56219">
    <property type="entry name" value="DNase I-like"/>
    <property type="match status" value="1"/>
</dbReference>
<keyword evidence="8 11" id="KW-0460">Magnesium</keyword>
<keyword evidence="5 13" id="KW-0863">Zinc-finger</keyword>
<feature type="binding site" evidence="11">
    <location>
        <position position="315"/>
    </location>
    <ligand>
        <name>Mg(2+)</name>
        <dbReference type="ChEBI" id="CHEBI:18420"/>
        <label>1</label>
    </ligand>
</feature>
<dbReference type="PROSITE" id="PS00728">
    <property type="entry name" value="AP_NUCLEASE_F1_3"/>
    <property type="match status" value="1"/>
</dbReference>
<protein>
    <recommendedName>
        <fullName evidence="3">DNA-(apurinic or apyrimidinic site) endonuclease 2</fullName>
    </recommendedName>
</protein>
<feature type="compositionally biased region" description="Low complexity" evidence="14">
    <location>
        <begin position="570"/>
        <end position="595"/>
    </location>
</feature>
<dbReference type="GO" id="GO:0008270">
    <property type="term" value="F:zinc ion binding"/>
    <property type="evidence" value="ECO:0007669"/>
    <property type="project" value="UniProtKB-KW"/>
</dbReference>
<evidence type="ECO:0000256" key="11">
    <source>
        <dbReference type="PIRSR" id="PIRSR604808-2"/>
    </source>
</evidence>
<evidence type="ECO:0000256" key="1">
    <source>
        <dbReference type="ARBA" id="ARBA00001936"/>
    </source>
</evidence>
<dbReference type="GO" id="GO:0004519">
    <property type="term" value="F:endonuclease activity"/>
    <property type="evidence" value="ECO:0007669"/>
    <property type="project" value="InterPro"/>
</dbReference>
<comment type="cofactor">
    <cofactor evidence="11">
        <name>Mg(2+)</name>
        <dbReference type="ChEBI" id="CHEBI:18420"/>
    </cofactor>
    <cofactor evidence="11">
        <name>Mn(2+)</name>
        <dbReference type="ChEBI" id="CHEBI:29035"/>
    </cofactor>
    <text evidence="11">Probably binds two magnesium or manganese ions per subunit.</text>
</comment>
<evidence type="ECO:0000313" key="16">
    <source>
        <dbReference type="EMBL" id="EKG11567.1"/>
    </source>
</evidence>
<dbReference type="InterPro" id="IPR036691">
    <property type="entry name" value="Endo/exonu/phosph_ase_sf"/>
</dbReference>
<dbReference type="VEuPathDB" id="FungiDB:MPH_11060"/>
<dbReference type="InterPro" id="IPR020848">
    <property type="entry name" value="AP_endonuclease_F1_CS"/>
</dbReference>
<feature type="site" description="Transition state stabilizer" evidence="12">
    <location>
        <position position="200"/>
    </location>
</feature>
<feature type="binding site" evidence="11">
    <location>
        <position position="10"/>
    </location>
    <ligand>
        <name>Mg(2+)</name>
        <dbReference type="ChEBI" id="CHEBI:18420"/>
        <label>1</label>
    </ligand>
</feature>
<comment type="cofactor">
    <cofactor evidence="1">
        <name>Mn(2+)</name>
        <dbReference type="ChEBI" id="CHEBI:29035"/>
    </cofactor>
</comment>
<evidence type="ECO:0000256" key="12">
    <source>
        <dbReference type="PIRSR" id="PIRSR604808-3"/>
    </source>
</evidence>
<dbReference type="Gene3D" id="3.60.10.10">
    <property type="entry name" value="Endonuclease/exonuclease/phosphatase"/>
    <property type="match status" value="1"/>
</dbReference>
<dbReference type="HOGENOM" id="CLU_010374_2_0_1"/>
<feature type="site" description="Important for catalytic activity" evidence="12">
    <location>
        <position position="290"/>
    </location>
</feature>